<feature type="non-terminal residue" evidence="1">
    <location>
        <position position="1"/>
    </location>
</feature>
<evidence type="ECO:0000313" key="1">
    <source>
        <dbReference type="EMBL" id="JAR87242.1"/>
    </source>
</evidence>
<dbReference type="Gene3D" id="3.30.420.10">
    <property type="entry name" value="Ribonuclease H-like superfamily/Ribonuclease H"/>
    <property type="match status" value="1"/>
</dbReference>
<dbReference type="GO" id="GO:0003676">
    <property type="term" value="F:nucleic acid binding"/>
    <property type="evidence" value="ECO:0007669"/>
    <property type="project" value="InterPro"/>
</dbReference>
<accession>A0A147B9X7</accession>
<dbReference type="AlphaFoldDB" id="A0A147B9X7"/>
<sequence length="222" mass="25118">GLPLRQISKQVGCCIGTTVRICKAYRNDRRVNDARRSARPPVTTEEEDRKIFALATLFPEIPSAGIRHALQLEASEMTVLHRLHSVGLPVSFRTVRPTDDQRRLRRELAEKCADWTKAEWDRIVFTSITVFSSRVVEEDDTASDMILCYPDKILSVLPHVVTVWGMLTSHGLGPLTRVNGRFTEKKYTEILDRVALPYLRVDRTRTGASPCSTVPTHLVCHP</sequence>
<proteinExistence type="predicted"/>
<protein>
    <submittedName>
        <fullName evidence="1">Transposable element tc1</fullName>
    </submittedName>
</protein>
<organism evidence="1">
    <name type="scientific">Alectorobius mimon</name>
    <dbReference type="NCBI Taxonomy" id="360319"/>
    <lineage>
        <taxon>Eukaryota</taxon>
        <taxon>Metazoa</taxon>
        <taxon>Ecdysozoa</taxon>
        <taxon>Arthropoda</taxon>
        <taxon>Chelicerata</taxon>
        <taxon>Arachnida</taxon>
        <taxon>Acari</taxon>
        <taxon>Parasitiformes</taxon>
        <taxon>Ixodida</taxon>
        <taxon>Ixodoidea</taxon>
        <taxon>Argasidae</taxon>
        <taxon>Ornithodorinae</taxon>
        <taxon>Alectorobius</taxon>
    </lineage>
</organism>
<dbReference type="EMBL" id="GEIB01000750">
    <property type="protein sequence ID" value="JAR87242.1"/>
    <property type="molecule type" value="Transcribed_RNA"/>
</dbReference>
<reference evidence="1" key="1">
    <citation type="submission" date="2016-03" db="EMBL/GenBank/DDBJ databases">
        <title>Gut transcriptome analysis on engorged females of Ornithodoros mimon (Acari: Argasidae) and phylogenetic inferences of soft ticks.</title>
        <authorList>
            <person name="Landulfo G.A."/>
            <person name="Giovanni D."/>
            <person name="Carvalho E."/>
            <person name="Junqueira-de-Azevedo I."/>
            <person name="Patane J."/>
            <person name="Mendoca R."/>
            <person name="Barros-Battesti D."/>
        </authorList>
    </citation>
    <scope>NUCLEOTIDE SEQUENCE</scope>
    <source>
        <strain evidence="1">Females</strain>
        <tissue evidence="1">Gut</tissue>
    </source>
</reference>
<dbReference type="InterPro" id="IPR036397">
    <property type="entry name" value="RNaseH_sf"/>
</dbReference>
<name>A0A147B9X7_9ACAR</name>